<feature type="region of interest" description="Disordered" evidence="5">
    <location>
        <begin position="792"/>
        <end position="838"/>
    </location>
</feature>
<feature type="compositionally biased region" description="Polar residues" evidence="5">
    <location>
        <begin position="300"/>
        <end position="315"/>
    </location>
</feature>
<dbReference type="InterPro" id="IPR001611">
    <property type="entry name" value="Leu-rich_rpt"/>
</dbReference>
<feature type="region of interest" description="Disordered" evidence="5">
    <location>
        <begin position="636"/>
        <end position="712"/>
    </location>
</feature>
<evidence type="ECO:0000256" key="2">
    <source>
        <dbReference type="ARBA" id="ARBA00022490"/>
    </source>
</evidence>
<keyword evidence="2" id="KW-0963">Cytoplasm</keyword>
<feature type="compositionally biased region" description="Low complexity" evidence="5">
    <location>
        <begin position="694"/>
        <end position="703"/>
    </location>
</feature>
<evidence type="ECO:0000256" key="5">
    <source>
        <dbReference type="SAM" id="MobiDB-lite"/>
    </source>
</evidence>
<dbReference type="PANTHER" id="PTHR15454:SF69">
    <property type="entry name" value="SERINE_THREONINE-PROTEIN KINASE 11-INTERACTING PROTEIN"/>
    <property type="match status" value="1"/>
</dbReference>
<feature type="compositionally biased region" description="Polar residues" evidence="5">
    <location>
        <begin position="366"/>
        <end position="381"/>
    </location>
</feature>
<feature type="compositionally biased region" description="Polar residues" evidence="5">
    <location>
        <begin position="52"/>
        <end position="61"/>
    </location>
</feature>
<gene>
    <name evidence="6" type="ORF">BJ878DRAFT_545090</name>
</gene>
<keyword evidence="3" id="KW-0433">Leucine-rich repeat</keyword>
<keyword evidence="7" id="KW-1185">Reference proteome</keyword>
<comment type="caution">
    <text evidence="6">The sequence shown here is derived from an EMBL/GenBank/DDBJ whole genome shotgun (WGS) entry which is preliminary data.</text>
</comment>
<dbReference type="FunFam" id="3.80.10.10:FF:000273">
    <property type="entry name" value="Leucine Rich Repeat domain protein"/>
    <property type="match status" value="1"/>
</dbReference>
<sequence>MDTEDGQFFIKNLAHFVRTHEKALANALQLIKRQQTPKNGTSQGLPGAGPSSPVSPTITNQPSLSASSATTSNTLASALSLPNLLFASQNLKPAKLALTPHHLFYLLSRFEDLGIQVGPMNVRLENLHGDTSAANYVSFLSQSQRSKGRGSDSGSIHSVSSVRSVMSGMSSLWANFGLGAGGAMARTEKQKTLTEADLKYLYSAFTKLPCLRLAPDRRARLIEGYEEFPFDTAVPLLAFKNVSAIEISDIDIRQFFGWDKMSEQLRSLTVKRAGVDDPADLLINIVLDDMDKRRRRSSKAQMSPTTTYMASSPKRSPTIPYADLVHSNSAPGSPGGQGHLEEEAKSAALIRSGSDGAKPPTKGRPRSNSPIRQPSSRTGSAHGNLRGSHKVKRSGSSSSHSSLTDTWHNPRNSSSNLLSMGILPSSKWRFLKYLSLADNGLTSISANSLAPLANTLHSLDLSSNLFAQIPDCLASLTALRALNLSNCMIDSLHSLTRNPLPAISALNLRSNRLISIAGVERLYPLERLDLRDNKINDPTEMARLTGIPDLREIWVQGNHFVRTHGGYRVTIFNLFRKTPGYTEDIVIDTYGPGYGERRQLVERVAEKPNVPVVRAPPPDYGLFTVDVNKPVIEYPHPKEPSVLRKPRPLPSTTSEIYTSSTRHRRKAPKRRIVDLSTNETSPQKLQPSVRFSSEESSASAAGSIDYGISPEPSPRTIPSYILSEPRTFKLQPEAPRLDSFAAPKLPPIDTSPYEASAPAVKAPQASQDPQDWNLTGDMYRKKIEALRTEVGNGWLSGFNEEARDTQKTAHGSTDFSPATTIRPTSTTPRSNSIRSAQT</sequence>
<dbReference type="AlphaFoldDB" id="A0A9P7YX46"/>
<evidence type="ECO:0000313" key="7">
    <source>
        <dbReference type="Proteomes" id="UP000887226"/>
    </source>
</evidence>
<feature type="compositionally biased region" description="Polar residues" evidence="5">
    <location>
        <begin position="650"/>
        <end position="660"/>
    </location>
</feature>
<evidence type="ECO:0000256" key="3">
    <source>
        <dbReference type="ARBA" id="ARBA00022614"/>
    </source>
</evidence>
<reference evidence="6" key="1">
    <citation type="journal article" date="2021" name="IMA Fungus">
        <title>Genomic characterization of three marine fungi, including Emericellopsis atlantica sp. nov. with signatures of a generalist lifestyle and marine biomass degradation.</title>
        <authorList>
            <person name="Hagestad O.C."/>
            <person name="Hou L."/>
            <person name="Andersen J.H."/>
            <person name="Hansen E.H."/>
            <person name="Altermark B."/>
            <person name="Li C."/>
            <person name="Kuhnert E."/>
            <person name="Cox R.J."/>
            <person name="Crous P.W."/>
            <person name="Spatafora J.W."/>
            <person name="Lail K."/>
            <person name="Amirebrahimi M."/>
            <person name="Lipzen A."/>
            <person name="Pangilinan J."/>
            <person name="Andreopoulos W."/>
            <person name="Hayes R.D."/>
            <person name="Ng V."/>
            <person name="Grigoriev I.V."/>
            <person name="Jackson S.A."/>
            <person name="Sutton T.D.S."/>
            <person name="Dobson A.D.W."/>
            <person name="Rama T."/>
        </authorList>
    </citation>
    <scope>NUCLEOTIDE SEQUENCE</scope>
    <source>
        <strain evidence="6">TRa3180A</strain>
    </source>
</reference>
<feature type="compositionally biased region" description="Low complexity" evidence="5">
    <location>
        <begin position="816"/>
        <end position="838"/>
    </location>
</feature>
<dbReference type="PANTHER" id="PTHR15454">
    <property type="entry name" value="NISCHARIN RELATED"/>
    <property type="match status" value="1"/>
</dbReference>
<accession>A0A9P7YX46</accession>
<dbReference type="SUPFAM" id="SSF52075">
    <property type="entry name" value="Outer arm dynein light chain 1"/>
    <property type="match status" value="1"/>
</dbReference>
<evidence type="ECO:0000256" key="1">
    <source>
        <dbReference type="ARBA" id="ARBA00004496"/>
    </source>
</evidence>
<comment type="subcellular location">
    <subcellularLocation>
        <location evidence="1">Cytoplasm</location>
    </subcellularLocation>
</comment>
<name>A0A9P7YX46_9HELO</name>
<feature type="region of interest" description="Disordered" evidence="5">
    <location>
        <begin position="293"/>
        <end position="410"/>
    </location>
</feature>
<evidence type="ECO:0008006" key="8">
    <source>
        <dbReference type="Google" id="ProtNLM"/>
    </source>
</evidence>
<dbReference type="EMBL" id="MU254187">
    <property type="protein sequence ID" value="KAG9241594.1"/>
    <property type="molecule type" value="Genomic_DNA"/>
</dbReference>
<evidence type="ECO:0000313" key="6">
    <source>
        <dbReference type="EMBL" id="KAG9241594.1"/>
    </source>
</evidence>
<dbReference type="InterPro" id="IPR032675">
    <property type="entry name" value="LRR_dom_sf"/>
</dbReference>
<dbReference type="Gene3D" id="3.80.10.10">
    <property type="entry name" value="Ribonuclease Inhibitor"/>
    <property type="match status" value="2"/>
</dbReference>
<dbReference type="Pfam" id="PF13855">
    <property type="entry name" value="LRR_8"/>
    <property type="match status" value="1"/>
</dbReference>
<proteinExistence type="predicted"/>
<dbReference type="PROSITE" id="PS51450">
    <property type="entry name" value="LRR"/>
    <property type="match status" value="1"/>
</dbReference>
<feature type="compositionally biased region" description="Basic residues" evidence="5">
    <location>
        <begin position="661"/>
        <end position="670"/>
    </location>
</feature>
<feature type="region of interest" description="Disordered" evidence="5">
    <location>
        <begin position="37"/>
        <end position="67"/>
    </location>
</feature>
<protein>
    <recommendedName>
        <fullName evidence="8">Leucine-rich repeat-containing protein</fullName>
    </recommendedName>
</protein>
<keyword evidence="4" id="KW-0677">Repeat</keyword>
<evidence type="ECO:0000256" key="4">
    <source>
        <dbReference type="ARBA" id="ARBA00022737"/>
    </source>
</evidence>
<dbReference type="GO" id="GO:0005737">
    <property type="term" value="C:cytoplasm"/>
    <property type="evidence" value="ECO:0007669"/>
    <property type="project" value="UniProtKB-SubCell"/>
</dbReference>
<dbReference type="OrthoDB" id="676979at2759"/>
<organism evidence="6 7">
    <name type="scientific">Calycina marina</name>
    <dbReference type="NCBI Taxonomy" id="1763456"/>
    <lineage>
        <taxon>Eukaryota</taxon>
        <taxon>Fungi</taxon>
        <taxon>Dikarya</taxon>
        <taxon>Ascomycota</taxon>
        <taxon>Pezizomycotina</taxon>
        <taxon>Leotiomycetes</taxon>
        <taxon>Helotiales</taxon>
        <taxon>Pezizellaceae</taxon>
        <taxon>Calycina</taxon>
    </lineage>
</organism>
<feature type="compositionally biased region" description="Polar residues" evidence="5">
    <location>
        <begin position="675"/>
        <end position="691"/>
    </location>
</feature>
<dbReference type="Proteomes" id="UP000887226">
    <property type="component" value="Unassembled WGS sequence"/>
</dbReference>